<feature type="compositionally biased region" description="Low complexity" evidence="1">
    <location>
        <begin position="191"/>
        <end position="202"/>
    </location>
</feature>
<dbReference type="Proteomes" id="UP001303115">
    <property type="component" value="Unassembled WGS sequence"/>
</dbReference>
<feature type="signal peptide" evidence="2">
    <location>
        <begin position="1"/>
        <end position="20"/>
    </location>
</feature>
<name>A0AAN6SV99_9PEZI</name>
<feature type="region of interest" description="Disordered" evidence="1">
    <location>
        <begin position="178"/>
        <end position="220"/>
    </location>
</feature>
<keyword evidence="2" id="KW-0732">Signal</keyword>
<reference evidence="4" key="1">
    <citation type="journal article" date="2023" name="Mol. Phylogenet. Evol.">
        <title>Genome-scale phylogeny and comparative genomics of the fungal order Sordariales.</title>
        <authorList>
            <person name="Hensen N."/>
            <person name="Bonometti L."/>
            <person name="Westerberg I."/>
            <person name="Brannstrom I.O."/>
            <person name="Guillou S."/>
            <person name="Cros-Aarteil S."/>
            <person name="Calhoun S."/>
            <person name="Haridas S."/>
            <person name="Kuo A."/>
            <person name="Mondo S."/>
            <person name="Pangilinan J."/>
            <person name="Riley R."/>
            <person name="LaButti K."/>
            <person name="Andreopoulos B."/>
            <person name="Lipzen A."/>
            <person name="Chen C."/>
            <person name="Yan M."/>
            <person name="Daum C."/>
            <person name="Ng V."/>
            <person name="Clum A."/>
            <person name="Steindorff A."/>
            <person name="Ohm R.A."/>
            <person name="Martin F."/>
            <person name="Silar P."/>
            <person name="Natvig D.O."/>
            <person name="Lalanne C."/>
            <person name="Gautier V."/>
            <person name="Ament-Velasquez S.L."/>
            <person name="Kruys A."/>
            <person name="Hutchinson M.I."/>
            <person name="Powell A.J."/>
            <person name="Barry K."/>
            <person name="Miller A.N."/>
            <person name="Grigoriev I.V."/>
            <person name="Debuchy R."/>
            <person name="Gladieux P."/>
            <person name="Hiltunen Thoren M."/>
            <person name="Johannesson H."/>
        </authorList>
    </citation>
    <scope>NUCLEOTIDE SEQUENCE [LARGE SCALE GENOMIC DNA]</scope>
    <source>
        <strain evidence="4">CBS 284.82</strain>
    </source>
</reference>
<feature type="chain" id="PRO_5042946537" evidence="2">
    <location>
        <begin position="21"/>
        <end position="220"/>
    </location>
</feature>
<keyword evidence="4" id="KW-1185">Reference proteome</keyword>
<comment type="caution">
    <text evidence="3">The sequence shown here is derived from an EMBL/GenBank/DDBJ whole genome shotgun (WGS) entry which is preliminary data.</text>
</comment>
<proteinExistence type="predicted"/>
<evidence type="ECO:0000313" key="3">
    <source>
        <dbReference type="EMBL" id="KAK4043416.1"/>
    </source>
</evidence>
<sequence length="220" mass="22970">MKPVTFLVSALATLAVAAPAAPVTDLETRSFQFDVNSLNGLKNFNQVNLNYLLNINSLQLGLLGNLANVNNFNVLQFQNLFQQQAFDIQGLLQLQSLHTFLQIHQLGVLSGFDLASLQLQNLNLGLLNNVGILDLQQFISPNVVTQVQTVASQPAVSFDPSLLAPGVGVGVGVGNSNIPAAAPAPAPAPAPSSDGGSSDEGSNVVTAAEQDAQEGRSSLD</sequence>
<organism evidence="3 4">
    <name type="scientific">Parachaetomium inaequale</name>
    <dbReference type="NCBI Taxonomy" id="2588326"/>
    <lineage>
        <taxon>Eukaryota</taxon>
        <taxon>Fungi</taxon>
        <taxon>Dikarya</taxon>
        <taxon>Ascomycota</taxon>
        <taxon>Pezizomycotina</taxon>
        <taxon>Sordariomycetes</taxon>
        <taxon>Sordariomycetidae</taxon>
        <taxon>Sordariales</taxon>
        <taxon>Chaetomiaceae</taxon>
        <taxon>Parachaetomium</taxon>
    </lineage>
</organism>
<evidence type="ECO:0000256" key="2">
    <source>
        <dbReference type="SAM" id="SignalP"/>
    </source>
</evidence>
<accession>A0AAN6SV99</accession>
<protein>
    <submittedName>
        <fullName evidence="3">Uncharacterized protein</fullName>
    </submittedName>
</protein>
<dbReference type="EMBL" id="MU854328">
    <property type="protein sequence ID" value="KAK4043416.1"/>
    <property type="molecule type" value="Genomic_DNA"/>
</dbReference>
<evidence type="ECO:0000313" key="4">
    <source>
        <dbReference type="Proteomes" id="UP001303115"/>
    </source>
</evidence>
<dbReference type="AlphaFoldDB" id="A0AAN6SV99"/>
<evidence type="ECO:0000256" key="1">
    <source>
        <dbReference type="SAM" id="MobiDB-lite"/>
    </source>
</evidence>
<gene>
    <name evidence="3" type="ORF">C8A01DRAFT_32542</name>
</gene>